<keyword evidence="2" id="KW-0472">Membrane</keyword>
<dbReference type="EMBL" id="LR134377">
    <property type="protein sequence ID" value="VEH08613.1"/>
    <property type="molecule type" value="Genomic_DNA"/>
</dbReference>
<proteinExistence type="predicted"/>
<evidence type="ECO:0000313" key="4">
    <source>
        <dbReference type="EMBL" id="AKE41337.1"/>
    </source>
</evidence>
<evidence type="ECO:0008006" key="8">
    <source>
        <dbReference type="Google" id="ProtNLM"/>
    </source>
</evidence>
<sequence>MKLVSRKALLAVATATAVSFSGVVPAYAQETTTETTTTQEAATETTAAEEKKEEKKPDNGSANGSTDKDKNNGSANGSSDITAGSSDEKGKIDTKKLRDWFAIISTVIGVLTAALTFAGKLQNFLK</sequence>
<feature type="compositionally biased region" description="Polar residues" evidence="1">
    <location>
        <begin position="72"/>
        <end position="85"/>
    </location>
</feature>
<accession>A0A0F6QZS5</accession>
<feature type="region of interest" description="Disordered" evidence="1">
    <location>
        <begin position="30"/>
        <end position="91"/>
    </location>
</feature>
<protein>
    <recommendedName>
        <fullName evidence="8">Secreted protein</fullName>
    </recommendedName>
</protein>
<dbReference type="HOGENOM" id="CLU_161882_0_0_11"/>
<keyword evidence="2" id="KW-0812">Transmembrane</keyword>
<dbReference type="EMBL" id="CP011312">
    <property type="protein sequence ID" value="AKE41337.1"/>
    <property type="molecule type" value="Genomic_DNA"/>
</dbReference>
<keyword evidence="3" id="KW-0732">Signal</keyword>
<dbReference type="KEGG" id="cku:UL82_05810"/>
<feature type="compositionally biased region" description="Low complexity" evidence="1">
    <location>
        <begin position="30"/>
        <end position="46"/>
    </location>
</feature>
<dbReference type="Proteomes" id="UP000033457">
    <property type="component" value="Chromosome"/>
</dbReference>
<feature type="compositionally biased region" description="Basic and acidic residues" evidence="1">
    <location>
        <begin position="48"/>
        <end position="58"/>
    </location>
</feature>
<reference evidence="4 6" key="1">
    <citation type="journal article" date="2015" name="Genome Announc.">
        <title>Complete Genome Sequence of Corynebacterium kutscheri DSM 20755, a Corynebacterial Type Strain with Remarkably Low G+C Content of Chromosomal DNA.</title>
        <authorList>
            <person name="Ruckert C."/>
            <person name="Albersmeier A."/>
            <person name="Winkler A."/>
            <person name="Tauch A."/>
        </authorList>
    </citation>
    <scope>NUCLEOTIDE SEQUENCE [LARGE SCALE GENOMIC DNA]</scope>
    <source>
        <strain evidence="4 6">DSM 20755</strain>
    </source>
</reference>
<organism evidence="4 6">
    <name type="scientific">Corynebacterium kutscheri</name>
    <dbReference type="NCBI Taxonomy" id="35755"/>
    <lineage>
        <taxon>Bacteria</taxon>
        <taxon>Bacillati</taxon>
        <taxon>Actinomycetota</taxon>
        <taxon>Actinomycetes</taxon>
        <taxon>Mycobacteriales</taxon>
        <taxon>Corynebacteriaceae</taxon>
        <taxon>Corynebacterium</taxon>
    </lineage>
</organism>
<feature type="transmembrane region" description="Helical" evidence="2">
    <location>
        <begin position="100"/>
        <end position="118"/>
    </location>
</feature>
<reference evidence="5 7" key="2">
    <citation type="submission" date="2018-12" db="EMBL/GenBank/DDBJ databases">
        <authorList>
            <consortium name="Pathogen Informatics"/>
        </authorList>
    </citation>
    <scope>NUCLEOTIDE SEQUENCE [LARGE SCALE GENOMIC DNA]</scope>
    <source>
        <strain evidence="5 7">NCTC949</strain>
    </source>
</reference>
<keyword evidence="2" id="KW-1133">Transmembrane helix</keyword>
<evidence type="ECO:0000256" key="3">
    <source>
        <dbReference type="SAM" id="SignalP"/>
    </source>
</evidence>
<feature type="signal peptide" evidence="3">
    <location>
        <begin position="1"/>
        <end position="28"/>
    </location>
</feature>
<evidence type="ECO:0000256" key="2">
    <source>
        <dbReference type="SAM" id="Phobius"/>
    </source>
</evidence>
<gene>
    <name evidence="5" type="ORF">NCTC949_01728</name>
    <name evidence="4" type="ORF">UL82_05810</name>
</gene>
<evidence type="ECO:0000313" key="7">
    <source>
        <dbReference type="Proteomes" id="UP000271380"/>
    </source>
</evidence>
<name>A0A0F6QZS5_9CORY</name>
<dbReference type="RefSeq" id="WP_046439573.1">
    <property type="nucleotide sequence ID" value="NZ_CP011312.1"/>
</dbReference>
<feature type="chain" id="PRO_5043119931" description="Secreted protein" evidence="3">
    <location>
        <begin position="29"/>
        <end position="126"/>
    </location>
</feature>
<keyword evidence="6" id="KW-1185">Reference proteome</keyword>
<evidence type="ECO:0000313" key="5">
    <source>
        <dbReference type="EMBL" id="VEH08613.1"/>
    </source>
</evidence>
<evidence type="ECO:0000313" key="6">
    <source>
        <dbReference type="Proteomes" id="UP000033457"/>
    </source>
</evidence>
<dbReference type="AlphaFoldDB" id="A0A0F6QZS5"/>
<dbReference type="Proteomes" id="UP000271380">
    <property type="component" value="Chromosome"/>
</dbReference>
<evidence type="ECO:0000256" key="1">
    <source>
        <dbReference type="SAM" id="MobiDB-lite"/>
    </source>
</evidence>